<dbReference type="AlphaFoldDB" id="L0G087"/>
<dbReference type="InterPro" id="IPR012373">
    <property type="entry name" value="Ferrdict_sens_TM"/>
</dbReference>
<evidence type="ECO:0000259" key="3">
    <source>
        <dbReference type="Pfam" id="PF16344"/>
    </source>
</evidence>
<dbReference type="InterPro" id="IPR006860">
    <property type="entry name" value="FecR"/>
</dbReference>
<feature type="transmembrane region" description="Helical" evidence="1">
    <location>
        <begin position="92"/>
        <end position="113"/>
    </location>
</feature>
<evidence type="ECO:0000259" key="2">
    <source>
        <dbReference type="Pfam" id="PF04773"/>
    </source>
</evidence>
<feature type="domain" description="Protein FecR C-terminal" evidence="3">
    <location>
        <begin position="268"/>
        <end position="336"/>
    </location>
</feature>
<proteinExistence type="predicted"/>
<dbReference type="STRING" id="926556.Echvi_2722"/>
<keyword evidence="5" id="KW-1185">Reference proteome</keyword>
<protein>
    <submittedName>
        <fullName evidence="4">Fe2+-dicitrate sensor, membrane component</fullName>
    </submittedName>
</protein>
<name>L0G087_ECHVK</name>
<keyword evidence="1" id="KW-1133">Transmembrane helix</keyword>
<dbReference type="RefSeq" id="WP_015266515.1">
    <property type="nucleotide sequence ID" value="NC_019904.1"/>
</dbReference>
<dbReference type="HOGENOM" id="CLU_050192_2_2_10"/>
<dbReference type="PIRSF" id="PIRSF018266">
    <property type="entry name" value="FecR"/>
    <property type="match status" value="1"/>
</dbReference>
<dbReference type="Pfam" id="PF16344">
    <property type="entry name" value="FecR_C"/>
    <property type="match status" value="1"/>
</dbReference>
<dbReference type="OrthoDB" id="1099916at2"/>
<accession>L0G087</accession>
<dbReference type="Gene3D" id="2.60.120.1440">
    <property type="match status" value="1"/>
</dbReference>
<dbReference type="eggNOG" id="COG3712">
    <property type="taxonomic scope" value="Bacteria"/>
</dbReference>
<evidence type="ECO:0000313" key="4">
    <source>
        <dbReference type="EMBL" id="AGA78962.1"/>
    </source>
</evidence>
<gene>
    <name evidence="4" type="ordered locus">Echvi_2722</name>
</gene>
<feature type="domain" description="FecR protein" evidence="2">
    <location>
        <begin position="134"/>
        <end position="223"/>
    </location>
</feature>
<dbReference type="KEGG" id="evi:Echvi_2722"/>
<keyword evidence="1" id="KW-0812">Transmembrane</keyword>
<dbReference type="PANTHER" id="PTHR30273:SF2">
    <property type="entry name" value="PROTEIN FECR"/>
    <property type="match status" value="1"/>
</dbReference>
<keyword evidence="1" id="KW-0472">Membrane</keyword>
<dbReference type="GO" id="GO:0016989">
    <property type="term" value="F:sigma factor antagonist activity"/>
    <property type="evidence" value="ECO:0007669"/>
    <property type="project" value="TreeGrafter"/>
</dbReference>
<dbReference type="PANTHER" id="PTHR30273">
    <property type="entry name" value="PERIPLASMIC SIGNAL SENSOR AND SIGMA FACTOR ACTIVATOR FECR-RELATED"/>
    <property type="match status" value="1"/>
</dbReference>
<evidence type="ECO:0000313" key="5">
    <source>
        <dbReference type="Proteomes" id="UP000010796"/>
    </source>
</evidence>
<reference evidence="5" key="1">
    <citation type="submission" date="2012-02" db="EMBL/GenBank/DDBJ databases">
        <title>The complete genome of Echinicola vietnamensis DSM 17526.</title>
        <authorList>
            <person name="Lucas S."/>
            <person name="Copeland A."/>
            <person name="Lapidus A."/>
            <person name="Glavina del Rio T."/>
            <person name="Dalin E."/>
            <person name="Tice H."/>
            <person name="Bruce D."/>
            <person name="Goodwin L."/>
            <person name="Pitluck S."/>
            <person name="Peters L."/>
            <person name="Ovchinnikova G."/>
            <person name="Teshima H."/>
            <person name="Kyrpides N."/>
            <person name="Mavromatis K."/>
            <person name="Ivanova N."/>
            <person name="Brettin T."/>
            <person name="Detter J.C."/>
            <person name="Han C."/>
            <person name="Larimer F."/>
            <person name="Land M."/>
            <person name="Hauser L."/>
            <person name="Markowitz V."/>
            <person name="Cheng J.-F."/>
            <person name="Hugenholtz P."/>
            <person name="Woyke T."/>
            <person name="Wu D."/>
            <person name="Brambilla E."/>
            <person name="Klenk H.-P."/>
            <person name="Eisen J.A."/>
        </authorList>
    </citation>
    <scope>NUCLEOTIDE SEQUENCE [LARGE SCALE GENOMIC DNA]</scope>
    <source>
        <strain evidence="5">DSM 17526 / LMG 23754 / KMM 6221</strain>
    </source>
</reference>
<evidence type="ECO:0000256" key="1">
    <source>
        <dbReference type="SAM" id="Phobius"/>
    </source>
</evidence>
<dbReference type="EMBL" id="CP003346">
    <property type="protein sequence ID" value="AGA78962.1"/>
    <property type="molecule type" value="Genomic_DNA"/>
</dbReference>
<dbReference type="Proteomes" id="UP000010796">
    <property type="component" value="Chromosome"/>
</dbReference>
<dbReference type="Gene3D" id="3.55.50.30">
    <property type="match status" value="1"/>
</dbReference>
<sequence length="341" mass="38380">MDREKQLKAFYKGTLPQEEVEEFLQWYHSKEGEAFLERSLEEHWQEAVSAKSKADTFDQEATFRKILEQQGKRPAAMKPEVNKRIDQRGMGFKIAAGLAIFLSLSLLGYEYFWGKNAGSLPTEVVAMHVKSNPAGQKSKLKLPDGTIIYLNAASTLTYPADFATNRHVKLLGEAFFEVFPDEAHPFSVESNGVRTVALGTAFNIKAFPDMKDTEVALAHGKVRVEALDNSGQLELRPGQAVIANEQSGELQKKNVNIQEVLFWKEGILHFDGMPFEEVVRTLERWYNVSIQVNGATGKGFQCSGTFDKNEYLDNVLNILGHSIGFDYEINKKQVILTFHPN</sequence>
<dbReference type="InterPro" id="IPR032508">
    <property type="entry name" value="FecR_C"/>
</dbReference>
<dbReference type="Pfam" id="PF04773">
    <property type="entry name" value="FecR"/>
    <property type="match status" value="1"/>
</dbReference>
<organism evidence="4 5">
    <name type="scientific">Echinicola vietnamensis (strain DSM 17526 / LMG 23754 / KMM 6221)</name>
    <dbReference type="NCBI Taxonomy" id="926556"/>
    <lineage>
        <taxon>Bacteria</taxon>
        <taxon>Pseudomonadati</taxon>
        <taxon>Bacteroidota</taxon>
        <taxon>Cytophagia</taxon>
        <taxon>Cytophagales</taxon>
        <taxon>Cyclobacteriaceae</taxon>
        <taxon>Echinicola</taxon>
    </lineage>
</organism>